<organism evidence="1 2">
    <name type="scientific">Candidatus Gallipaludibacter merdavium</name>
    <dbReference type="NCBI Taxonomy" id="2840839"/>
    <lineage>
        <taxon>Bacteria</taxon>
        <taxon>Pseudomonadati</taxon>
        <taxon>Bacteroidota</taxon>
        <taxon>Bacteroidia</taxon>
        <taxon>Bacteroidales</taxon>
        <taxon>Candidatus Gallipaludibacter</taxon>
    </lineage>
</organism>
<gene>
    <name evidence="1" type="ORF">IAA73_09420</name>
</gene>
<sequence length="129" mass="15119">MKLTDIESAITNQINELEIGYYDAKLAVMLYILIKNGIEKFDMIITDAFPDALKKDFQKMQEEYSKKILSYKSYLNENKKIINAIEKVNTDFSNIEEKIKVLLSEFDNLTRLKVEEREGNSIAELYHQK</sequence>
<evidence type="ECO:0000313" key="2">
    <source>
        <dbReference type="Proteomes" id="UP000823641"/>
    </source>
</evidence>
<dbReference type="EMBL" id="JADIMG010000089">
    <property type="protein sequence ID" value="MBO8460537.1"/>
    <property type="molecule type" value="Genomic_DNA"/>
</dbReference>
<proteinExistence type="predicted"/>
<dbReference type="Proteomes" id="UP000823641">
    <property type="component" value="Unassembled WGS sequence"/>
</dbReference>
<reference evidence="1" key="2">
    <citation type="journal article" date="2021" name="PeerJ">
        <title>Extensive microbial diversity within the chicken gut microbiome revealed by metagenomics and culture.</title>
        <authorList>
            <person name="Gilroy R."/>
            <person name="Ravi A."/>
            <person name="Getino M."/>
            <person name="Pursley I."/>
            <person name="Horton D.L."/>
            <person name="Alikhan N.F."/>
            <person name="Baker D."/>
            <person name="Gharbi K."/>
            <person name="Hall N."/>
            <person name="Watson M."/>
            <person name="Adriaenssens E.M."/>
            <person name="Foster-Nyarko E."/>
            <person name="Jarju S."/>
            <person name="Secka A."/>
            <person name="Antonio M."/>
            <person name="Oren A."/>
            <person name="Chaudhuri R.R."/>
            <person name="La Ragione R."/>
            <person name="Hildebrand F."/>
            <person name="Pallen M.J."/>
        </authorList>
    </citation>
    <scope>NUCLEOTIDE SEQUENCE</scope>
    <source>
        <strain evidence="1">G3-3990</strain>
    </source>
</reference>
<dbReference type="AlphaFoldDB" id="A0A9D9HUL1"/>
<reference evidence="1" key="1">
    <citation type="submission" date="2020-10" db="EMBL/GenBank/DDBJ databases">
        <authorList>
            <person name="Gilroy R."/>
        </authorList>
    </citation>
    <scope>NUCLEOTIDE SEQUENCE</scope>
    <source>
        <strain evidence="1">G3-3990</strain>
    </source>
</reference>
<comment type="caution">
    <text evidence="1">The sequence shown here is derived from an EMBL/GenBank/DDBJ whole genome shotgun (WGS) entry which is preliminary data.</text>
</comment>
<evidence type="ECO:0000313" key="1">
    <source>
        <dbReference type="EMBL" id="MBO8460537.1"/>
    </source>
</evidence>
<accession>A0A9D9HUL1</accession>
<protein>
    <submittedName>
        <fullName evidence="1">Uncharacterized protein</fullName>
    </submittedName>
</protein>
<name>A0A9D9HUL1_9BACT</name>